<dbReference type="PANTHER" id="PTHR42709">
    <property type="entry name" value="ALKALINE PHOSPHATASE LIKE PROTEIN"/>
    <property type="match status" value="1"/>
</dbReference>
<evidence type="ECO:0000256" key="2">
    <source>
        <dbReference type="ARBA" id="ARBA00022475"/>
    </source>
</evidence>
<feature type="domain" description="VTT" evidence="7">
    <location>
        <begin position="31"/>
        <end position="154"/>
    </location>
</feature>
<evidence type="ECO:0000313" key="9">
    <source>
        <dbReference type="Proteomes" id="UP000189796"/>
    </source>
</evidence>
<feature type="transmembrane region" description="Helical" evidence="6">
    <location>
        <begin position="166"/>
        <end position="189"/>
    </location>
</feature>
<dbReference type="RefSeq" id="WP_245332660.1">
    <property type="nucleotide sequence ID" value="NZ_LT670817.1"/>
</dbReference>
<dbReference type="InterPro" id="IPR032816">
    <property type="entry name" value="VTT_dom"/>
</dbReference>
<dbReference type="InterPro" id="IPR051311">
    <property type="entry name" value="DedA_domain"/>
</dbReference>
<keyword evidence="3 6" id="KW-0812">Transmembrane</keyword>
<evidence type="ECO:0000313" key="8">
    <source>
        <dbReference type="EMBL" id="SHH25418.1"/>
    </source>
</evidence>
<protein>
    <submittedName>
        <fullName evidence="8">Membrane protein DedA, SNARE-associated domain</fullName>
    </submittedName>
</protein>
<reference evidence="8 9" key="1">
    <citation type="submission" date="2016-11" db="EMBL/GenBank/DDBJ databases">
        <authorList>
            <person name="Jaros S."/>
            <person name="Januszkiewicz K."/>
            <person name="Wedrychowicz H."/>
        </authorList>
    </citation>
    <scope>NUCLEOTIDE SEQUENCE [LARGE SCALE GENOMIC DNA]</scope>
    <source>
        <strain evidence="8 9">GAS138</strain>
    </source>
</reference>
<feature type="transmembrane region" description="Helical" evidence="6">
    <location>
        <begin position="102"/>
        <end position="126"/>
    </location>
</feature>
<dbReference type="GO" id="GO:0005886">
    <property type="term" value="C:plasma membrane"/>
    <property type="evidence" value="ECO:0007669"/>
    <property type="project" value="UniProtKB-SubCell"/>
</dbReference>
<proteinExistence type="predicted"/>
<name>A0A1M5RGV0_9BRAD</name>
<dbReference type="PANTHER" id="PTHR42709:SF6">
    <property type="entry name" value="UNDECAPRENYL PHOSPHATE TRANSPORTER A"/>
    <property type="match status" value="1"/>
</dbReference>
<keyword evidence="2" id="KW-1003">Cell membrane</keyword>
<comment type="subcellular location">
    <subcellularLocation>
        <location evidence="1">Cell membrane</location>
        <topology evidence="1">Multi-pass membrane protein</topology>
    </subcellularLocation>
</comment>
<keyword evidence="5 6" id="KW-0472">Membrane</keyword>
<evidence type="ECO:0000256" key="6">
    <source>
        <dbReference type="SAM" id="Phobius"/>
    </source>
</evidence>
<keyword evidence="4 6" id="KW-1133">Transmembrane helix</keyword>
<dbReference type="EMBL" id="LT670817">
    <property type="protein sequence ID" value="SHH25418.1"/>
    <property type="molecule type" value="Genomic_DNA"/>
</dbReference>
<dbReference type="Pfam" id="PF09335">
    <property type="entry name" value="VTT_dom"/>
    <property type="match status" value="1"/>
</dbReference>
<organism evidence="8 9">
    <name type="scientific">Bradyrhizobium erythrophlei</name>
    <dbReference type="NCBI Taxonomy" id="1437360"/>
    <lineage>
        <taxon>Bacteria</taxon>
        <taxon>Pseudomonadati</taxon>
        <taxon>Pseudomonadota</taxon>
        <taxon>Alphaproteobacteria</taxon>
        <taxon>Hyphomicrobiales</taxon>
        <taxon>Nitrobacteraceae</taxon>
        <taxon>Bradyrhizobium</taxon>
    </lineage>
</organism>
<feature type="transmembrane region" description="Helical" evidence="6">
    <location>
        <begin position="138"/>
        <end position="160"/>
    </location>
</feature>
<sequence>MSDALISLIPTYGPWIIFGIVALESAGVPLPGETILVAAALLAATTGQISIVVVVLAAAAGAIVGDGIGYMVGRRFGLPLIRRYGRYIRLDENRLLIGRYLFFRYGNVVVFFGRFVAVLRMFAALLAGANSMPAGRFFFFNITGGVCWACLFGFGAYAVGAEFYTISGTLSVISLGLFIATGFALSIFMRRNEVTLRRRAELALSDHSRG</sequence>
<evidence type="ECO:0000259" key="7">
    <source>
        <dbReference type="Pfam" id="PF09335"/>
    </source>
</evidence>
<gene>
    <name evidence="8" type="ORF">SAMN05443248_4223</name>
</gene>
<feature type="transmembrane region" description="Helical" evidence="6">
    <location>
        <begin position="35"/>
        <end position="64"/>
    </location>
</feature>
<evidence type="ECO:0000256" key="4">
    <source>
        <dbReference type="ARBA" id="ARBA00022989"/>
    </source>
</evidence>
<evidence type="ECO:0000256" key="3">
    <source>
        <dbReference type="ARBA" id="ARBA00022692"/>
    </source>
</evidence>
<evidence type="ECO:0000256" key="1">
    <source>
        <dbReference type="ARBA" id="ARBA00004651"/>
    </source>
</evidence>
<dbReference type="AlphaFoldDB" id="A0A1M5RGV0"/>
<accession>A0A1M5RGV0</accession>
<evidence type="ECO:0000256" key="5">
    <source>
        <dbReference type="ARBA" id="ARBA00023136"/>
    </source>
</evidence>
<dbReference type="Proteomes" id="UP000189796">
    <property type="component" value="Chromosome I"/>
</dbReference>